<evidence type="ECO:0000313" key="3">
    <source>
        <dbReference type="EMBL" id="EEF23597.1"/>
    </source>
</evidence>
<keyword evidence="2" id="KW-1133">Transmembrane helix</keyword>
<dbReference type="Proteomes" id="UP000008311">
    <property type="component" value="Unassembled WGS sequence"/>
</dbReference>
<keyword evidence="4" id="KW-1185">Reference proteome</keyword>
<name>B9TKL8_RICCO</name>
<sequence>MAIGWLGAVKAVPWGDVIAAAPTVVQGANALWDRVAGKRRREDAPPPVPPEGGVDARTAALEHAVVELQKEAQAASQLIRSLAEQNAQLVREIGALRLRIRVLAVAGAGGLVVAGVALATVLSR</sequence>
<organism evidence="3 4">
    <name type="scientific">Ricinus communis</name>
    <name type="common">Castor bean</name>
    <dbReference type="NCBI Taxonomy" id="3988"/>
    <lineage>
        <taxon>Eukaryota</taxon>
        <taxon>Viridiplantae</taxon>
        <taxon>Streptophyta</taxon>
        <taxon>Embryophyta</taxon>
        <taxon>Tracheophyta</taxon>
        <taxon>Spermatophyta</taxon>
        <taxon>Magnoliopsida</taxon>
        <taxon>eudicotyledons</taxon>
        <taxon>Gunneridae</taxon>
        <taxon>Pentapetalae</taxon>
        <taxon>rosids</taxon>
        <taxon>fabids</taxon>
        <taxon>Malpighiales</taxon>
        <taxon>Euphorbiaceae</taxon>
        <taxon>Acalyphoideae</taxon>
        <taxon>Acalypheae</taxon>
        <taxon>Ricinus</taxon>
    </lineage>
</organism>
<dbReference type="InParanoid" id="B9TKL8"/>
<reference evidence="4" key="1">
    <citation type="journal article" date="2010" name="Nat. Biotechnol.">
        <title>Draft genome sequence of the oilseed species Ricinus communis.</title>
        <authorList>
            <person name="Chan A.P."/>
            <person name="Crabtree J."/>
            <person name="Zhao Q."/>
            <person name="Lorenzi H."/>
            <person name="Orvis J."/>
            <person name="Puiu D."/>
            <person name="Melake-Berhan A."/>
            <person name="Jones K.M."/>
            <person name="Redman J."/>
            <person name="Chen G."/>
            <person name="Cahoon E.B."/>
            <person name="Gedil M."/>
            <person name="Stanke M."/>
            <person name="Haas B.J."/>
            <person name="Wortman J.R."/>
            <person name="Fraser-Liggett C.M."/>
            <person name="Ravel J."/>
            <person name="Rabinowicz P.D."/>
        </authorList>
    </citation>
    <scope>NUCLEOTIDE SEQUENCE [LARGE SCALE GENOMIC DNA]</scope>
    <source>
        <strain evidence="4">cv. Hale</strain>
    </source>
</reference>
<dbReference type="AlphaFoldDB" id="B9TKL8"/>
<evidence type="ECO:0000256" key="2">
    <source>
        <dbReference type="SAM" id="Phobius"/>
    </source>
</evidence>
<keyword evidence="2" id="KW-0812">Transmembrane</keyword>
<gene>
    <name evidence="3" type="ORF">RCOM_1825060</name>
</gene>
<feature type="coiled-coil region" evidence="1">
    <location>
        <begin position="65"/>
        <end position="99"/>
    </location>
</feature>
<protein>
    <submittedName>
        <fullName evidence="3">Uncharacterized protein</fullName>
    </submittedName>
</protein>
<dbReference type="EMBL" id="EQ985459">
    <property type="protein sequence ID" value="EEF23597.1"/>
    <property type="molecule type" value="Genomic_DNA"/>
</dbReference>
<evidence type="ECO:0000256" key="1">
    <source>
        <dbReference type="SAM" id="Coils"/>
    </source>
</evidence>
<keyword evidence="2" id="KW-0472">Membrane</keyword>
<proteinExistence type="predicted"/>
<feature type="transmembrane region" description="Helical" evidence="2">
    <location>
        <begin position="100"/>
        <end position="122"/>
    </location>
</feature>
<keyword evidence="1" id="KW-0175">Coiled coil</keyword>
<accession>B9TKL8</accession>
<evidence type="ECO:0000313" key="4">
    <source>
        <dbReference type="Proteomes" id="UP000008311"/>
    </source>
</evidence>